<dbReference type="GO" id="GO:0000930">
    <property type="term" value="C:gamma-tubulin complex"/>
    <property type="evidence" value="ECO:0007669"/>
    <property type="project" value="TreeGrafter"/>
</dbReference>
<dbReference type="Pfam" id="PF17681">
    <property type="entry name" value="GCP_N_terminal"/>
    <property type="match status" value="1"/>
</dbReference>
<evidence type="ECO:0000256" key="3">
    <source>
        <dbReference type="ARBA" id="ARBA00022490"/>
    </source>
</evidence>
<dbReference type="STRING" id="6526.A0A2C9JQ16"/>
<dbReference type="Pfam" id="PF04130">
    <property type="entry name" value="GCP_C_terminal"/>
    <property type="match status" value="1"/>
</dbReference>
<dbReference type="GO" id="GO:0051011">
    <property type="term" value="F:microtubule minus-end binding"/>
    <property type="evidence" value="ECO:0007669"/>
    <property type="project" value="TreeGrafter"/>
</dbReference>
<dbReference type="VEuPathDB" id="VectorBase:BGLB006187"/>
<organism evidence="9 10">
    <name type="scientific">Biomphalaria glabrata</name>
    <name type="common">Bloodfluke planorb</name>
    <name type="synonym">Freshwater snail</name>
    <dbReference type="NCBI Taxonomy" id="6526"/>
    <lineage>
        <taxon>Eukaryota</taxon>
        <taxon>Metazoa</taxon>
        <taxon>Spiralia</taxon>
        <taxon>Lophotrochozoa</taxon>
        <taxon>Mollusca</taxon>
        <taxon>Gastropoda</taxon>
        <taxon>Heterobranchia</taxon>
        <taxon>Euthyneura</taxon>
        <taxon>Panpulmonata</taxon>
        <taxon>Hygrophila</taxon>
        <taxon>Lymnaeoidea</taxon>
        <taxon>Planorbidae</taxon>
        <taxon>Biomphalaria</taxon>
    </lineage>
</organism>
<keyword evidence="3 6" id="KW-0963">Cytoplasm</keyword>
<evidence type="ECO:0000259" key="8">
    <source>
        <dbReference type="Pfam" id="PF17681"/>
    </source>
</evidence>
<dbReference type="EnsemblMetazoa" id="BGLB006187-RB">
    <property type="protein sequence ID" value="BGLB006187-PB"/>
    <property type="gene ID" value="BGLB006187"/>
</dbReference>
<dbReference type="AlphaFoldDB" id="A0A2C9JQ16"/>
<protein>
    <recommendedName>
        <fullName evidence="6">Gamma-tubulin complex component</fullName>
    </recommendedName>
</protein>
<dbReference type="InterPro" id="IPR042241">
    <property type="entry name" value="GCP_C_sf"/>
</dbReference>
<evidence type="ECO:0000256" key="6">
    <source>
        <dbReference type="RuleBase" id="RU363050"/>
    </source>
</evidence>
<sequence>MNHELLLALKGHYGGIFKHTDEGIRVVPGLPFISASEELVLNQLCKLGTYYKDFMDFIQRYGSGLLARQQSDKDNLHGLYLKYLCQGLDNVLQDYRDALLDIEENVLQDAYLPVSYISSRLQEFNLLFPALALTVDQIVSHQAHGCYILDILYKNSLMGMPTVKSALNRILHVCHGLFFQQLTVWMLHGMTSDPHSEFFIQKRIGAKDASVPSDAQNETEENLGIMGLTGSQLQKIHIDSESKEIDEPSSDTGRFCISADLLPSYIPLRVANKILFVGESVQMFEKDKNKMKSSYQAGTIMSSREDEFASDLKELTKLPEFNSIHFETIIDKIRTHAAEYLWVLVVEKAELINQLRIMKDFFLLGRGELYLAFIDQAQHLLRTPVSLTTELDVNRAFQHAARNVLIDNDALLQRFHLTVPNASKDKKKPESNLPQNEVSTGWSVLGLAYSVQWPLHIFFTPAILEKYNRIFRFLLAICRTQQDLQFCWSLQMNNKAAFVSPAASATWQLRTHMAFLIDNLQYYLQVDVIESQYKILLDKINSTKDFEAAKLAHETFLSSLLAQSFVHMKTVFACLLEILDQCSQFCRLLIASDNQMSNKDMQQLQSIKLNFQRNSSLLFKILSGVRSQSARPHLSQLLLRLDFNKYYTNTGGQLGSS</sequence>
<dbReference type="OrthoDB" id="78652at2759"/>
<evidence type="ECO:0000313" key="9">
    <source>
        <dbReference type="EnsemblMetazoa" id="BGLB006187-PB"/>
    </source>
</evidence>
<dbReference type="InterPro" id="IPR007259">
    <property type="entry name" value="GCP"/>
</dbReference>
<reference evidence="9" key="1">
    <citation type="submission" date="2020-05" db="UniProtKB">
        <authorList>
            <consortium name="EnsemblMetazoa"/>
        </authorList>
    </citation>
    <scope>IDENTIFICATION</scope>
    <source>
        <strain evidence="9">BB02</strain>
    </source>
</reference>
<name>A0A2C9JQ16_BIOGL</name>
<dbReference type="Proteomes" id="UP000076420">
    <property type="component" value="Unassembled WGS sequence"/>
</dbReference>
<evidence type="ECO:0000256" key="4">
    <source>
        <dbReference type="ARBA" id="ARBA00022701"/>
    </source>
</evidence>
<accession>A0A2C9JQ16</accession>
<dbReference type="Gene3D" id="1.20.120.1900">
    <property type="entry name" value="Gamma-tubulin complex, C-terminal domain"/>
    <property type="match status" value="1"/>
</dbReference>
<comment type="similarity">
    <text evidence="2 6">Belongs to the TUBGCP family.</text>
</comment>
<dbReference type="GO" id="GO:0051321">
    <property type="term" value="P:meiotic cell cycle"/>
    <property type="evidence" value="ECO:0007669"/>
    <property type="project" value="TreeGrafter"/>
</dbReference>
<dbReference type="GO" id="GO:0000922">
    <property type="term" value="C:spindle pole"/>
    <property type="evidence" value="ECO:0007669"/>
    <property type="project" value="InterPro"/>
</dbReference>
<keyword evidence="4 6" id="KW-0493">Microtubule</keyword>
<dbReference type="InterPro" id="IPR040457">
    <property type="entry name" value="GCP_C"/>
</dbReference>
<gene>
    <name evidence="9" type="primary">106063284</name>
</gene>
<evidence type="ECO:0000259" key="7">
    <source>
        <dbReference type="Pfam" id="PF04130"/>
    </source>
</evidence>
<evidence type="ECO:0000256" key="5">
    <source>
        <dbReference type="ARBA" id="ARBA00023212"/>
    </source>
</evidence>
<evidence type="ECO:0000256" key="2">
    <source>
        <dbReference type="ARBA" id="ARBA00010337"/>
    </source>
</evidence>
<evidence type="ECO:0000256" key="1">
    <source>
        <dbReference type="ARBA" id="ARBA00004267"/>
    </source>
</evidence>
<dbReference type="GO" id="GO:0031122">
    <property type="term" value="P:cytoplasmic microtubule organization"/>
    <property type="evidence" value="ECO:0007669"/>
    <property type="project" value="TreeGrafter"/>
</dbReference>
<dbReference type="GO" id="GO:0005874">
    <property type="term" value="C:microtubule"/>
    <property type="evidence" value="ECO:0007669"/>
    <property type="project" value="UniProtKB-KW"/>
</dbReference>
<proteinExistence type="inferred from homology"/>
<feature type="domain" description="Gamma tubulin complex component C-terminal" evidence="7">
    <location>
        <begin position="351"/>
        <end position="647"/>
    </location>
</feature>
<dbReference type="PANTHER" id="PTHR19302:SF27">
    <property type="entry name" value="GAMMA-TUBULIN COMPLEX COMPONENT 4"/>
    <property type="match status" value="1"/>
</dbReference>
<dbReference type="GO" id="GO:0043015">
    <property type="term" value="F:gamma-tubulin binding"/>
    <property type="evidence" value="ECO:0007669"/>
    <property type="project" value="InterPro"/>
</dbReference>
<dbReference type="VEuPathDB" id="VectorBase:BGLAX_033636"/>
<dbReference type="KEGG" id="bgt:106063284"/>
<keyword evidence="5 6" id="KW-0206">Cytoskeleton</keyword>
<dbReference type="GO" id="GO:0000278">
    <property type="term" value="P:mitotic cell cycle"/>
    <property type="evidence" value="ECO:0007669"/>
    <property type="project" value="TreeGrafter"/>
</dbReference>
<comment type="subcellular location">
    <subcellularLocation>
        <location evidence="1 6">Cytoplasm</location>
        <location evidence="1 6">Cytoskeleton</location>
        <location evidence="1 6">Microtubule organizing center</location>
    </subcellularLocation>
</comment>
<dbReference type="PANTHER" id="PTHR19302">
    <property type="entry name" value="GAMMA TUBULIN COMPLEX PROTEIN"/>
    <property type="match status" value="1"/>
</dbReference>
<dbReference type="GO" id="GO:0051225">
    <property type="term" value="P:spindle assembly"/>
    <property type="evidence" value="ECO:0007669"/>
    <property type="project" value="TreeGrafter"/>
</dbReference>
<feature type="domain" description="Gamma tubulin complex component protein N-terminal" evidence="8">
    <location>
        <begin position="3"/>
        <end position="348"/>
    </location>
</feature>
<evidence type="ECO:0000313" key="10">
    <source>
        <dbReference type="Proteomes" id="UP000076420"/>
    </source>
</evidence>
<dbReference type="InterPro" id="IPR041470">
    <property type="entry name" value="GCP_N"/>
</dbReference>
<dbReference type="GO" id="GO:0007020">
    <property type="term" value="P:microtubule nucleation"/>
    <property type="evidence" value="ECO:0007669"/>
    <property type="project" value="InterPro"/>
</dbReference>